<evidence type="ECO:0000313" key="2">
    <source>
        <dbReference type="Proteomes" id="UP000694018"/>
    </source>
</evidence>
<protein>
    <submittedName>
        <fullName evidence="1">Uncharacterized protein</fullName>
    </submittedName>
</protein>
<reference evidence="1" key="1">
    <citation type="journal article" date="2021" name="Environ. Microbiol.">
        <title>New insights into the diversity and evolution of the archaeal mobilome from three complete genomes of Saccharolobus shibatae.</title>
        <authorList>
            <person name="Medvedeva S."/>
            <person name="Brandt D."/>
            <person name="Cvirkaite-Krupovic V."/>
            <person name="Liu Y."/>
            <person name="Severinov K."/>
            <person name="Ishino S."/>
            <person name="Ishino Y."/>
            <person name="Prangishvili D."/>
            <person name="Kalinowski J."/>
            <person name="Krupovic M."/>
        </authorList>
    </citation>
    <scope>NUCLEOTIDE SEQUENCE</scope>
    <source>
        <strain evidence="1">B12</strain>
    </source>
</reference>
<dbReference type="KEGG" id="sshi:J5U23_01632"/>
<proteinExistence type="predicted"/>
<accession>A0A8F5BP86</accession>
<sequence>MGEENPFDKIIQMPLDRLREIMNKTNLESQVSNEIVGDDWRVKITETKIRKDNNDEAIYKFYGIYLGNKSVAVSVTSEGKLRHVILNDVKIVSETDQTIKKKNTMLLLDYENHRVMVTEGEMELWKGKTGFDAIKSFNILKNEVRSLQ</sequence>
<evidence type="ECO:0000313" key="1">
    <source>
        <dbReference type="EMBL" id="QXJ28763.1"/>
    </source>
</evidence>
<name>A0A8F5BP86_SACSH</name>
<dbReference type="Proteomes" id="UP000694018">
    <property type="component" value="Chromosome"/>
</dbReference>
<dbReference type="GeneID" id="65563192"/>
<gene>
    <name evidence="1" type="ORF">J5U23_01632</name>
</gene>
<organism evidence="1 2">
    <name type="scientific">Saccharolobus shibatae (strain ATCC 51178 / DSM 5389 / JCM 8931 / NBRC 15437 / B12)</name>
    <name type="common">Sulfolobus shibatae</name>
    <dbReference type="NCBI Taxonomy" id="523848"/>
    <lineage>
        <taxon>Archaea</taxon>
        <taxon>Thermoproteota</taxon>
        <taxon>Thermoprotei</taxon>
        <taxon>Sulfolobales</taxon>
        <taxon>Sulfolobaceae</taxon>
        <taxon>Saccharolobus</taxon>
    </lineage>
</organism>
<dbReference type="OrthoDB" id="42508at2157"/>
<dbReference type="EMBL" id="CP077717">
    <property type="protein sequence ID" value="QXJ28763.1"/>
    <property type="molecule type" value="Genomic_DNA"/>
</dbReference>
<dbReference type="AlphaFoldDB" id="A0A8F5BP86"/>
<dbReference type="RefSeq" id="WP_218261575.1">
    <property type="nucleotide sequence ID" value="NZ_CP077717.1"/>
</dbReference>